<accession>A0AAD7KB59</accession>
<sequence>MAFATALHKMFGNLDRRVNFGSNGTLRKHRASPAEEDPVTGTGTSSKKKARTGGASGSTNVLASASGATGTAPNANTAPETTQLRSGCPIAGVQCRASAQRFSGESRPSDSGKPPVGSLAINNLVFAPRRLHSFYAPTPLYPYSPSPPFLYSTSRGHPSIFSFKIYSTNSGSPTYFPNRRPAPCPYFTGGEADTDILPSSLEAQKHYNKHYDDVVDFHQHMRHLIDESRTAVSTVMELVTKLVKDAERISGPIANDIVCLPEVHLATVFTMILKAVNPKVADNTALLIDMLLYTKPVGPRMKGPANRRLRKAGGSERPEGPGMVRNGIRRDHNTTGGQG</sequence>
<gene>
    <name evidence="2" type="ORF">DFH07DRAFT_765739</name>
</gene>
<evidence type="ECO:0000313" key="3">
    <source>
        <dbReference type="Proteomes" id="UP001215280"/>
    </source>
</evidence>
<dbReference type="EMBL" id="JARJLG010000007">
    <property type="protein sequence ID" value="KAJ7779452.1"/>
    <property type="molecule type" value="Genomic_DNA"/>
</dbReference>
<evidence type="ECO:0000313" key="2">
    <source>
        <dbReference type="EMBL" id="KAJ7779452.1"/>
    </source>
</evidence>
<organism evidence="2 3">
    <name type="scientific">Mycena maculata</name>
    <dbReference type="NCBI Taxonomy" id="230809"/>
    <lineage>
        <taxon>Eukaryota</taxon>
        <taxon>Fungi</taxon>
        <taxon>Dikarya</taxon>
        <taxon>Basidiomycota</taxon>
        <taxon>Agaricomycotina</taxon>
        <taxon>Agaricomycetes</taxon>
        <taxon>Agaricomycetidae</taxon>
        <taxon>Agaricales</taxon>
        <taxon>Marasmiineae</taxon>
        <taxon>Mycenaceae</taxon>
        <taxon>Mycena</taxon>
    </lineage>
</organism>
<feature type="compositionally biased region" description="Low complexity" evidence="1">
    <location>
        <begin position="63"/>
        <end position="82"/>
    </location>
</feature>
<reference evidence="2" key="1">
    <citation type="submission" date="2023-03" db="EMBL/GenBank/DDBJ databases">
        <title>Massive genome expansion in bonnet fungi (Mycena s.s.) driven by repeated elements and novel gene families across ecological guilds.</title>
        <authorList>
            <consortium name="Lawrence Berkeley National Laboratory"/>
            <person name="Harder C.B."/>
            <person name="Miyauchi S."/>
            <person name="Viragh M."/>
            <person name="Kuo A."/>
            <person name="Thoen E."/>
            <person name="Andreopoulos B."/>
            <person name="Lu D."/>
            <person name="Skrede I."/>
            <person name="Drula E."/>
            <person name="Henrissat B."/>
            <person name="Morin E."/>
            <person name="Kohler A."/>
            <person name="Barry K."/>
            <person name="LaButti K."/>
            <person name="Morin E."/>
            <person name="Salamov A."/>
            <person name="Lipzen A."/>
            <person name="Mereny Z."/>
            <person name="Hegedus B."/>
            <person name="Baldrian P."/>
            <person name="Stursova M."/>
            <person name="Weitz H."/>
            <person name="Taylor A."/>
            <person name="Grigoriev I.V."/>
            <person name="Nagy L.G."/>
            <person name="Martin F."/>
            <person name="Kauserud H."/>
        </authorList>
    </citation>
    <scope>NUCLEOTIDE SEQUENCE</scope>
    <source>
        <strain evidence="2">CBHHK188m</strain>
    </source>
</reference>
<comment type="caution">
    <text evidence="2">The sequence shown here is derived from an EMBL/GenBank/DDBJ whole genome shotgun (WGS) entry which is preliminary data.</text>
</comment>
<feature type="region of interest" description="Disordered" evidence="1">
    <location>
        <begin position="16"/>
        <end position="85"/>
    </location>
</feature>
<feature type="region of interest" description="Disordered" evidence="1">
    <location>
        <begin position="301"/>
        <end position="339"/>
    </location>
</feature>
<dbReference type="Proteomes" id="UP001215280">
    <property type="component" value="Unassembled WGS sequence"/>
</dbReference>
<dbReference type="AlphaFoldDB" id="A0AAD7KB59"/>
<protein>
    <submittedName>
        <fullName evidence="2">Uncharacterized protein</fullName>
    </submittedName>
</protein>
<evidence type="ECO:0000256" key="1">
    <source>
        <dbReference type="SAM" id="MobiDB-lite"/>
    </source>
</evidence>
<keyword evidence="3" id="KW-1185">Reference proteome</keyword>
<proteinExistence type="predicted"/>
<name>A0AAD7KB59_9AGAR</name>